<evidence type="ECO:0000313" key="2">
    <source>
        <dbReference type="Proteomes" id="UP000002358"/>
    </source>
</evidence>
<dbReference type="RefSeq" id="XP_031780763.1">
    <property type="nucleotide sequence ID" value="XM_031924903.1"/>
</dbReference>
<proteinExistence type="predicted"/>
<reference evidence="1" key="1">
    <citation type="submission" date="2021-01" db="UniProtKB">
        <authorList>
            <consortium name="EnsemblMetazoa"/>
        </authorList>
    </citation>
    <scope>IDENTIFICATION</scope>
</reference>
<name>A0A7M7T7T3_NASVI</name>
<keyword evidence="2" id="KW-1185">Reference proteome</keyword>
<evidence type="ECO:0000313" key="1">
    <source>
        <dbReference type="EnsemblMetazoa" id="XP_031780763"/>
    </source>
</evidence>
<dbReference type="InParanoid" id="A0A7M7T7T3"/>
<dbReference type="GeneID" id="100679273"/>
<dbReference type="AlphaFoldDB" id="A0A7M7T7T3"/>
<protein>
    <submittedName>
        <fullName evidence="1">Uncharacterized protein</fullName>
    </submittedName>
</protein>
<dbReference type="KEGG" id="nvi:100679273"/>
<accession>A0A7M7T7T3</accession>
<dbReference type="EnsemblMetazoa" id="XM_031924903">
    <property type="protein sequence ID" value="XP_031780763"/>
    <property type="gene ID" value="LOC100679273"/>
</dbReference>
<sequence>MAKAVSYACFKYLDDQIRYYYEPIESIFYKKNDKSHIRPKDLSNFEKNHKYYVLWQPIYKVQVLSTRSKIENKQPVFYPGYIVCLGVSENDARIRAINKPKRLVVPKLLTSSDSNEHESETNKVKPQTNKIIKNIVQRVNSQRTIDKFKQSTLLKNREESLDSLRNDCMSEDDAQDIENDSTVDNNAKKMQTMQITSQRERRVVLQDCLKEKENREMRYLNVKIIDETKHNLEYCMSLPACSTPKRKMEKFYSFQEHHSINFLRHSYPYMHRTLQAEISRPQKLKDRQHISLVARDTNLDLAISQLSPVIAGSQLMQSQRLRRSEYQTTRRSDLQISVDSEIRSSRVLLRLLH</sequence>
<organism evidence="1 2">
    <name type="scientific">Nasonia vitripennis</name>
    <name type="common">Parasitic wasp</name>
    <dbReference type="NCBI Taxonomy" id="7425"/>
    <lineage>
        <taxon>Eukaryota</taxon>
        <taxon>Metazoa</taxon>
        <taxon>Ecdysozoa</taxon>
        <taxon>Arthropoda</taxon>
        <taxon>Hexapoda</taxon>
        <taxon>Insecta</taxon>
        <taxon>Pterygota</taxon>
        <taxon>Neoptera</taxon>
        <taxon>Endopterygota</taxon>
        <taxon>Hymenoptera</taxon>
        <taxon>Apocrita</taxon>
        <taxon>Proctotrupomorpha</taxon>
        <taxon>Chalcidoidea</taxon>
        <taxon>Pteromalidae</taxon>
        <taxon>Pteromalinae</taxon>
        <taxon>Nasonia</taxon>
    </lineage>
</organism>
<dbReference type="Proteomes" id="UP000002358">
    <property type="component" value="Chromosome 1"/>
</dbReference>